<dbReference type="OrthoDB" id="4709704at2"/>
<dbReference type="SUPFAM" id="SSF46689">
    <property type="entry name" value="Homeodomain-like"/>
    <property type="match status" value="1"/>
</dbReference>
<dbReference type="Proteomes" id="UP000272400">
    <property type="component" value="Unassembled WGS sequence"/>
</dbReference>
<keyword evidence="1 2" id="KW-0238">DNA-binding</keyword>
<dbReference type="Gene3D" id="1.10.357.10">
    <property type="entry name" value="Tetracycline Repressor, domain 2"/>
    <property type="match status" value="1"/>
</dbReference>
<dbReference type="GO" id="GO:0003700">
    <property type="term" value="F:DNA-binding transcription factor activity"/>
    <property type="evidence" value="ECO:0007669"/>
    <property type="project" value="TreeGrafter"/>
</dbReference>
<dbReference type="GO" id="GO:0000976">
    <property type="term" value="F:transcription cis-regulatory region binding"/>
    <property type="evidence" value="ECO:0007669"/>
    <property type="project" value="TreeGrafter"/>
</dbReference>
<sequence length="194" mass="20630">MPKIQAATVAEHRALRRRALLDAARAILAETGGKEPPGLGAVAERAGLARPSVYQYFKSRDALLAALIEDMFPQWTAFVNARMDEAEGDGAKILAYVEANLHLVASGEHAIVQALATLADSEVVMRSSGALHEGLRGPLVAALAAHGAARPEETADLLHSIVLRAGRMIEEGLDERAASGLVRELLGPYLRLTP</sequence>
<evidence type="ECO:0000256" key="2">
    <source>
        <dbReference type="PROSITE-ProRule" id="PRU00335"/>
    </source>
</evidence>
<dbReference type="PANTHER" id="PTHR30055">
    <property type="entry name" value="HTH-TYPE TRANSCRIPTIONAL REGULATOR RUTR"/>
    <property type="match status" value="1"/>
</dbReference>
<gene>
    <name evidence="4" type="ORF">EDD29_6704</name>
</gene>
<keyword evidence="5" id="KW-1185">Reference proteome</keyword>
<name>A0A3N1D655_9ACTN</name>
<dbReference type="Pfam" id="PF00440">
    <property type="entry name" value="TetR_N"/>
    <property type="match status" value="1"/>
</dbReference>
<accession>A0A3N1D655</accession>
<dbReference type="PROSITE" id="PS50977">
    <property type="entry name" value="HTH_TETR_2"/>
    <property type="match status" value="1"/>
</dbReference>
<dbReference type="PANTHER" id="PTHR30055:SF226">
    <property type="entry name" value="HTH-TYPE TRANSCRIPTIONAL REGULATOR PKSA"/>
    <property type="match status" value="1"/>
</dbReference>
<feature type="domain" description="HTH tetR-type" evidence="3">
    <location>
        <begin position="14"/>
        <end position="75"/>
    </location>
</feature>
<dbReference type="AlphaFoldDB" id="A0A3N1D655"/>
<feature type="DNA-binding region" description="H-T-H motif" evidence="2">
    <location>
        <begin position="38"/>
        <end position="57"/>
    </location>
</feature>
<dbReference type="InterPro" id="IPR001647">
    <property type="entry name" value="HTH_TetR"/>
</dbReference>
<evidence type="ECO:0000313" key="4">
    <source>
        <dbReference type="EMBL" id="ROO89017.1"/>
    </source>
</evidence>
<dbReference type="InterPro" id="IPR009057">
    <property type="entry name" value="Homeodomain-like_sf"/>
</dbReference>
<evidence type="ECO:0000256" key="1">
    <source>
        <dbReference type="ARBA" id="ARBA00023125"/>
    </source>
</evidence>
<dbReference type="EMBL" id="RJKE01000001">
    <property type="protein sequence ID" value="ROO89017.1"/>
    <property type="molecule type" value="Genomic_DNA"/>
</dbReference>
<dbReference type="RefSeq" id="WP_123668180.1">
    <property type="nucleotide sequence ID" value="NZ_RJKE01000001.1"/>
</dbReference>
<organism evidence="4 5">
    <name type="scientific">Actinocorallia herbida</name>
    <dbReference type="NCBI Taxonomy" id="58109"/>
    <lineage>
        <taxon>Bacteria</taxon>
        <taxon>Bacillati</taxon>
        <taxon>Actinomycetota</taxon>
        <taxon>Actinomycetes</taxon>
        <taxon>Streptosporangiales</taxon>
        <taxon>Thermomonosporaceae</taxon>
        <taxon>Actinocorallia</taxon>
    </lineage>
</organism>
<evidence type="ECO:0000259" key="3">
    <source>
        <dbReference type="PROSITE" id="PS50977"/>
    </source>
</evidence>
<reference evidence="4 5" key="1">
    <citation type="submission" date="2018-11" db="EMBL/GenBank/DDBJ databases">
        <title>Sequencing the genomes of 1000 actinobacteria strains.</title>
        <authorList>
            <person name="Klenk H.-P."/>
        </authorList>
    </citation>
    <scope>NUCLEOTIDE SEQUENCE [LARGE SCALE GENOMIC DNA]</scope>
    <source>
        <strain evidence="4 5">DSM 44254</strain>
    </source>
</reference>
<protein>
    <submittedName>
        <fullName evidence="4">TetR family transcriptional regulator</fullName>
    </submittedName>
</protein>
<dbReference type="InterPro" id="IPR050109">
    <property type="entry name" value="HTH-type_TetR-like_transc_reg"/>
</dbReference>
<proteinExistence type="predicted"/>
<comment type="caution">
    <text evidence="4">The sequence shown here is derived from an EMBL/GenBank/DDBJ whole genome shotgun (WGS) entry which is preliminary data.</text>
</comment>
<evidence type="ECO:0000313" key="5">
    <source>
        <dbReference type="Proteomes" id="UP000272400"/>
    </source>
</evidence>